<name>A0A316GDX3_9GAMM</name>
<dbReference type="OrthoDB" id="9865063at2"/>
<accession>A0A316GDX3</accession>
<dbReference type="AlphaFoldDB" id="A0A316GDX3"/>
<sequence>MKDTIQNRPFPGTPGKYNLQLASWLPKIQVSVFKESLQPQDGWRCRVGGVTLNPDKLLLKNYWEGPLQR</sequence>
<reference evidence="1 2" key="1">
    <citation type="submission" date="2018-05" db="EMBL/GenBank/DDBJ databases">
        <title>Genomic Encyclopedia of Type Strains, Phase IV (KMG-IV): sequencing the most valuable type-strain genomes for metagenomic binning, comparative biology and taxonomic classification.</title>
        <authorList>
            <person name="Goeker M."/>
        </authorList>
    </citation>
    <scope>NUCLEOTIDE SEQUENCE [LARGE SCALE GENOMIC DNA]</scope>
    <source>
        <strain evidence="1 2">DSM 25350</strain>
    </source>
</reference>
<gene>
    <name evidence="1" type="ORF">C8D97_10475</name>
</gene>
<organism evidence="1 2">
    <name type="scientific">Pleionea mediterranea</name>
    <dbReference type="NCBI Taxonomy" id="523701"/>
    <lineage>
        <taxon>Bacteria</taxon>
        <taxon>Pseudomonadati</taxon>
        <taxon>Pseudomonadota</taxon>
        <taxon>Gammaproteobacteria</taxon>
        <taxon>Oceanospirillales</taxon>
        <taxon>Pleioneaceae</taxon>
        <taxon>Pleionea</taxon>
    </lineage>
</organism>
<evidence type="ECO:0000313" key="1">
    <source>
        <dbReference type="EMBL" id="PWK52857.1"/>
    </source>
</evidence>
<dbReference type="Proteomes" id="UP000245790">
    <property type="component" value="Unassembled WGS sequence"/>
</dbReference>
<dbReference type="RefSeq" id="WP_109762843.1">
    <property type="nucleotide sequence ID" value="NZ_QGGU01000004.1"/>
</dbReference>
<evidence type="ECO:0000313" key="2">
    <source>
        <dbReference type="Proteomes" id="UP000245790"/>
    </source>
</evidence>
<dbReference type="EMBL" id="QGGU01000004">
    <property type="protein sequence ID" value="PWK52857.1"/>
    <property type="molecule type" value="Genomic_DNA"/>
</dbReference>
<proteinExistence type="predicted"/>
<comment type="caution">
    <text evidence="1">The sequence shown here is derived from an EMBL/GenBank/DDBJ whole genome shotgun (WGS) entry which is preliminary data.</text>
</comment>
<protein>
    <submittedName>
        <fullName evidence="1">Uncharacterized protein</fullName>
    </submittedName>
</protein>
<keyword evidence="2" id="KW-1185">Reference proteome</keyword>